<keyword evidence="2" id="KW-1185">Reference proteome</keyword>
<dbReference type="EMBL" id="FOIE01000004">
    <property type="protein sequence ID" value="SET39849.1"/>
    <property type="molecule type" value="Genomic_DNA"/>
</dbReference>
<evidence type="ECO:0000313" key="2">
    <source>
        <dbReference type="Proteomes" id="UP000198507"/>
    </source>
</evidence>
<proteinExistence type="predicted"/>
<sequence length="158" mass="17855">MSRPRPPGLHGMTDDGDRMALLEPFVGEWRLETSLAPPDGVRARAVFEWALGGRFLVERSEVDVPEAPDGLCVVAAAAEGYLQHYFDSRGVVRLYAMTFDGRLWTLRREEADFSPLEFAQRYTGEFADDGGTIRGRWEIKPPGQDWQTDFDLSYVRVA</sequence>
<evidence type="ECO:0008006" key="3">
    <source>
        <dbReference type="Google" id="ProtNLM"/>
    </source>
</evidence>
<protein>
    <recommendedName>
        <fullName evidence="3">DUF1579 domain-containing protein</fullName>
    </recommendedName>
</protein>
<organism evidence="1 2">
    <name type="scientific">Geodermatophilus poikilotrophus</name>
    <dbReference type="NCBI Taxonomy" id="1333667"/>
    <lineage>
        <taxon>Bacteria</taxon>
        <taxon>Bacillati</taxon>
        <taxon>Actinomycetota</taxon>
        <taxon>Actinomycetes</taxon>
        <taxon>Geodermatophilales</taxon>
        <taxon>Geodermatophilaceae</taxon>
        <taxon>Geodermatophilus</taxon>
    </lineage>
</organism>
<gene>
    <name evidence="1" type="ORF">SAMN04488546_2336</name>
</gene>
<dbReference type="Proteomes" id="UP000198507">
    <property type="component" value="Unassembled WGS sequence"/>
</dbReference>
<accession>A0A1I0E4H4</accession>
<dbReference type="AlphaFoldDB" id="A0A1I0E4H4"/>
<name>A0A1I0E4H4_9ACTN</name>
<reference evidence="2" key="1">
    <citation type="submission" date="2016-10" db="EMBL/GenBank/DDBJ databases">
        <authorList>
            <person name="Varghese N."/>
            <person name="Submissions S."/>
        </authorList>
    </citation>
    <scope>NUCLEOTIDE SEQUENCE [LARGE SCALE GENOMIC DNA]</scope>
    <source>
        <strain evidence="2">DSM 44209</strain>
    </source>
</reference>
<evidence type="ECO:0000313" key="1">
    <source>
        <dbReference type="EMBL" id="SET39849.1"/>
    </source>
</evidence>